<dbReference type="AlphaFoldDB" id="A0A2R6R3M9"/>
<reference evidence="7 8" key="1">
    <citation type="submission" date="2017-07" db="EMBL/GenBank/DDBJ databases">
        <title>An improved, manually edited Actinidia chinensis var. chinensis (kiwifruit) genome highlights the challenges associated with draft genomes and gene prediction in plants.</title>
        <authorList>
            <person name="Pilkington S."/>
            <person name="Crowhurst R."/>
            <person name="Hilario E."/>
            <person name="Nardozza S."/>
            <person name="Fraser L."/>
            <person name="Peng Y."/>
            <person name="Gunaseelan K."/>
            <person name="Simpson R."/>
            <person name="Tahir J."/>
            <person name="Deroles S."/>
            <person name="Templeton K."/>
            <person name="Luo Z."/>
            <person name="Davy M."/>
            <person name="Cheng C."/>
            <person name="Mcneilage M."/>
            <person name="Scaglione D."/>
            <person name="Liu Y."/>
            <person name="Zhang Q."/>
            <person name="Datson P."/>
            <person name="De Silva N."/>
            <person name="Gardiner S."/>
            <person name="Bassett H."/>
            <person name="Chagne D."/>
            <person name="Mccallum J."/>
            <person name="Dzierzon H."/>
            <person name="Deng C."/>
            <person name="Wang Y.-Y."/>
            <person name="Barron N."/>
            <person name="Manako K."/>
            <person name="Bowen J."/>
            <person name="Foster T."/>
            <person name="Erridge Z."/>
            <person name="Tiffin H."/>
            <person name="Waite C."/>
            <person name="Davies K."/>
            <person name="Grierson E."/>
            <person name="Laing W."/>
            <person name="Kirk R."/>
            <person name="Chen X."/>
            <person name="Wood M."/>
            <person name="Montefiori M."/>
            <person name="Brummell D."/>
            <person name="Schwinn K."/>
            <person name="Catanach A."/>
            <person name="Fullerton C."/>
            <person name="Li D."/>
            <person name="Meiyalaghan S."/>
            <person name="Nieuwenhuizen N."/>
            <person name="Read N."/>
            <person name="Prakash R."/>
            <person name="Hunter D."/>
            <person name="Zhang H."/>
            <person name="Mckenzie M."/>
            <person name="Knabel M."/>
            <person name="Harris A."/>
            <person name="Allan A."/>
            <person name="Chen A."/>
            <person name="Janssen B."/>
            <person name="Plunkett B."/>
            <person name="Dwamena C."/>
            <person name="Voogd C."/>
            <person name="Leif D."/>
            <person name="Lafferty D."/>
            <person name="Souleyre E."/>
            <person name="Varkonyi-Gasic E."/>
            <person name="Gambi F."/>
            <person name="Hanley J."/>
            <person name="Yao J.-L."/>
            <person name="Cheung J."/>
            <person name="David K."/>
            <person name="Warren B."/>
            <person name="Marsh K."/>
            <person name="Snowden K."/>
            <person name="Lin-Wang K."/>
            <person name="Brian L."/>
            <person name="Martinez-Sanchez M."/>
            <person name="Wang M."/>
            <person name="Ileperuma N."/>
            <person name="Macnee N."/>
            <person name="Campin R."/>
            <person name="Mcatee P."/>
            <person name="Drummond R."/>
            <person name="Espley R."/>
            <person name="Ireland H."/>
            <person name="Wu R."/>
            <person name="Atkinson R."/>
            <person name="Karunairetnam S."/>
            <person name="Bulley S."/>
            <person name="Chunkath S."/>
            <person name="Hanley Z."/>
            <person name="Storey R."/>
            <person name="Thrimawithana A."/>
            <person name="Thomson S."/>
            <person name="David C."/>
            <person name="Testolin R."/>
        </authorList>
    </citation>
    <scope>NUCLEOTIDE SEQUENCE [LARGE SCALE GENOMIC DNA]</scope>
    <source>
        <strain evidence="8">cv. Red5</strain>
        <tissue evidence="7">Young leaf</tissue>
    </source>
</reference>
<dbReference type="GO" id="GO:0016020">
    <property type="term" value="C:membrane"/>
    <property type="evidence" value="ECO:0007669"/>
    <property type="project" value="UniProtKB-SubCell"/>
</dbReference>
<proteinExistence type="inferred from homology"/>
<evidence type="ECO:0000256" key="2">
    <source>
        <dbReference type="ARBA" id="ARBA00009074"/>
    </source>
</evidence>
<name>A0A2R6R3M9_ACTCC</name>
<evidence type="ECO:0000256" key="6">
    <source>
        <dbReference type="SAM" id="Phobius"/>
    </source>
</evidence>
<dbReference type="EMBL" id="NKQK01000010">
    <property type="protein sequence ID" value="PSS19852.1"/>
    <property type="molecule type" value="Genomic_DNA"/>
</dbReference>
<dbReference type="InParanoid" id="A0A2R6R3M9"/>
<evidence type="ECO:0000313" key="7">
    <source>
        <dbReference type="EMBL" id="PSS19852.1"/>
    </source>
</evidence>
<organism evidence="7 8">
    <name type="scientific">Actinidia chinensis var. chinensis</name>
    <name type="common">Chinese soft-hair kiwi</name>
    <dbReference type="NCBI Taxonomy" id="1590841"/>
    <lineage>
        <taxon>Eukaryota</taxon>
        <taxon>Viridiplantae</taxon>
        <taxon>Streptophyta</taxon>
        <taxon>Embryophyta</taxon>
        <taxon>Tracheophyta</taxon>
        <taxon>Spermatophyta</taxon>
        <taxon>Magnoliopsida</taxon>
        <taxon>eudicotyledons</taxon>
        <taxon>Gunneridae</taxon>
        <taxon>Pentapetalae</taxon>
        <taxon>asterids</taxon>
        <taxon>Ericales</taxon>
        <taxon>Actinidiaceae</taxon>
        <taxon>Actinidia</taxon>
    </lineage>
</organism>
<accession>A0A2R6R3M9</accession>
<feature type="transmembrane region" description="Helical" evidence="6">
    <location>
        <begin position="203"/>
        <end position="223"/>
    </location>
</feature>
<dbReference type="Gramene" id="PSS19852">
    <property type="protein sequence ID" value="PSS19852"/>
    <property type="gene ID" value="CEY00_Acc11895"/>
</dbReference>
<sequence>MLSKAQAQLGGKSLDRLGSSLSSLPSSRAHLCNCLLEPPQEIIMDMMKGSSLHPLIIDYFVASFEACKICDVLLHSVHLLHARYTGSSISEILIEPLSQCTPNHTVVSRDLCASRFSSHLVLGDDRDLGDRESVACKDYTDAQCRAIFEELASFAMLKKPLLRISQSQFRDMHDNNVRLRWNLKLKWRKVKRRAKLTRYCKKIATGFGLVVSYNALAIGLLLVLACPSAVGIVAVPVLLAFSLGFLKKIASKLNKRGLKMRSLGAQLKKTERGVFTLNTDLDTMSRLVRKLEDEIEHIQAVSEVCVGNGMREVVKEVVRAFGIHQTGFLEQLDELEKQIYLWLLSMNRARAVIMQEIMVLPQAQR</sequence>
<evidence type="ECO:0000256" key="4">
    <source>
        <dbReference type="ARBA" id="ARBA00022989"/>
    </source>
</evidence>
<keyword evidence="4 6" id="KW-1133">Transmembrane helix</keyword>
<dbReference type="Pfam" id="PF05055">
    <property type="entry name" value="DUF677"/>
    <property type="match status" value="1"/>
</dbReference>
<comment type="caution">
    <text evidence="7">The sequence shown here is derived from an EMBL/GenBank/DDBJ whole genome shotgun (WGS) entry which is preliminary data.</text>
</comment>
<dbReference type="STRING" id="1590841.A0A2R6R3M9"/>
<evidence type="ECO:0000256" key="5">
    <source>
        <dbReference type="ARBA" id="ARBA00023136"/>
    </source>
</evidence>
<dbReference type="PANTHER" id="PTHR31113:SF20">
    <property type="entry name" value="UPF0496 PROTEIN 2-RELATED"/>
    <property type="match status" value="1"/>
</dbReference>
<keyword evidence="3 6" id="KW-0812">Transmembrane</keyword>
<reference evidence="8" key="2">
    <citation type="journal article" date="2018" name="BMC Genomics">
        <title>A manually annotated Actinidia chinensis var. chinensis (kiwifruit) genome highlights the challenges associated with draft genomes and gene prediction in plants.</title>
        <authorList>
            <person name="Pilkington S.M."/>
            <person name="Crowhurst R."/>
            <person name="Hilario E."/>
            <person name="Nardozza S."/>
            <person name="Fraser L."/>
            <person name="Peng Y."/>
            <person name="Gunaseelan K."/>
            <person name="Simpson R."/>
            <person name="Tahir J."/>
            <person name="Deroles S.C."/>
            <person name="Templeton K."/>
            <person name="Luo Z."/>
            <person name="Davy M."/>
            <person name="Cheng C."/>
            <person name="McNeilage M."/>
            <person name="Scaglione D."/>
            <person name="Liu Y."/>
            <person name="Zhang Q."/>
            <person name="Datson P."/>
            <person name="De Silva N."/>
            <person name="Gardiner S.E."/>
            <person name="Bassett H."/>
            <person name="Chagne D."/>
            <person name="McCallum J."/>
            <person name="Dzierzon H."/>
            <person name="Deng C."/>
            <person name="Wang Y.Y."/>
            <person name="Barron L."/>
            <person name="Manako K."/>
            <person name="Bowen J."/>
            <person name="Foster T.M."/>
            <person name="Erridge Z.A."/>
            <person name="Tiffin H."/>
            <person name="Waite C.N."/>
            <person name="Davies K.M."/>
            <person name="Grierson E.P."/>
            <person name="Laing W.A."/>
            <person name="Kirk R."/>
            <person name="Chen X."/>
            <person name="Wood M."/>
            <person name="Montefiori M."/>
            <person name="Brummell D.A."/>
            <person name="Schwinn K.E."/>
            <person name="Catanach A."/>
            <person name="Fullerton C."/>
            <person name="Li D."/>
            <person name="Meiyalaghan S."/>
            <person name="Nieuwenhuizen N."/>
            <person name="Read N."/>
            <person name="Prakash R."/>
            <person name="Hunter D."/>
            <person name="Zhang H."/>
            <person name="McKenzie M."/>
            <person name="Knabel M."/>
            <person name="Harris A."/>
            <person name="Allan A.C."/>
            <person name="Gleave A."/>
            <person name="Chen A."/>
            <person name="Janssen B.J."/>
            <person name="Plunkett B."/>
            <person name="Ampomah-Dwamena C."/>
            <person name="Voogd C."/>
            <person name="Leif D."/>
            <person name="Lafferty D."/>
            <person name="Souleyre E.J.F."/>
            <person name="Varkonyi-Gasic E."/>
            <person name="Gambi F."/>
            <person name="Hanley J."/>
            <person name="Yao J.L."/>
            <person name="Cheung J."/>
            <person name="David K.M."/>
            <person name="Warren B."/>
            <person name="Marsh K."/>
            <person name="Snowden K.C."/>
            <person name="Lin-Wang K."/>
            <person name="Brian L."/>
            <person name="Martinez-Sanchez M."/>
            <person name="Wang M."/>
            <person name="Ileperuma N."/>
            <person name="Macnee N."/>
            <person name="Campin R."/>
            <person name="McAtee P."/>
            <person name="Drummond R.S.M."/>
            <person name="Espley R.V."/>
            <person name="Ireland H.S."/>
            <person name="Wu R."/>
            <person name="Atkinson R.G."/>
            <person name="Karunairetnam S."/>
            <person name="Bulley S."/>
            <person name="Chunkath S."/>
            <person name="Hanley Z."/>
            <person name="Storey R."/>
            <person name="Thrimawithana A.H."/>
            <person name="Thomson S."/>
            <person name="David C."/>
            <person name="Testolin R."/>
            <person name="Huang H."/>
            <person name="Hellens R.P."/>
            <person name="Schaffer R.J."/>
        </authorList>
    </citation>
    <scope>NUCLEOTIDE SEQUENCE [LARGE SCALE GENOMIC DNA]</scope>
    <source>
        <strain evidence="8">cv. Red5</strain>
    </source>
</reference>
<dbReference type="OrthoDB" id="776561at2759"/>
<protein>
    <submittedName>
        <fullName evidence="7">UPF0496 protein</fullName>
    </submittedName>
</protein>
<feature type="transmembrane region" description="Helical" evidence="6">
    <location>
        <begin position="229"/>
        <end position="246"/>
    </location>
</feature>
<keyword evidence="5 6" id="KW-0472">Membrane</keyword>
<dbReference type="Proteomes" id="UP000241394">
    <property type="component" value="Chromosome LG10"/>
</dbReference>
<comment type="subcellular location">
    <subcellularLocation>
        <location evidence="1">Membrane</location>
    </subcellularLocation>
</comment>
<gene>
    <name evidence="7" type="ORF">CEY00_Acc11895</name>
</gene>
<evidence type="ECO:0000256" key="3">
    <source>
        <dbReference type="ARBA" id="ARBA00022692"/>
    </source>
</evidence>
<keyword evidence="8" id="KW-1185">Reference proteome</keyword>
<comment type="similarity">
    <text evidence="2">Belongs to the UPF0496 family.</text>
</comment>
<dbReference type="InterPro" id="IPR007749">
    <property type="entry name" value="DUF677"/>
</dbReference>
<dbReference type="PANTHER" id="PTHR31113">
    <property type="entry name" value="UPF0496 PROTEIN 3-RELATED"/>
    <property type="match status" value="1"/>
</dbReference>
<evidence type="ECO:0000256" key="1">
    <source>
        <dbReference type="ARBA" id="ARBA00004370"/>
    </source>
</evidence>
<evidence type="ECO:0000313" key="8">
    <source>
        <dbReference type="Proteomes" id="UP000241394"/>
    </source>
</evidence>